<keyword evidence="4" id="KW-0732">Signal</keyword>
<dbReference type="Gene3D" id="3.20.20.370">
    <property type="entry name" value="Glycoside hydrolase/deacetylase"/>
    <property type="match status" value="1"/>
</dbReference>
<dbReference type="InterPro" id="IPR050248">
    <property type="entry name" value="Polysacc_deacetylase_ArnD"/>
</dbReference>
<dbReference type="AlphaFoldDB" id="A0A017SXC7"/>
<proteinExistence type="predicted"/>
<protein>
    <submittedName>
        <fullName evidence="6">Glycosyl hydrolase</fullName>
    </submittedName>
</protein>
<feature type="signal peptide" evidence="4">
    <location>
        <begin position="1"/>
        <end position="21"/>
    </location>
</feature>
<keyword evidence="1" id="KW-0479">Metal-binding</keyword>
<feature type="domain" description="NodB homology" evidence="5">
    <location>
        <begin position="89"/>
        <end position="285"/>
    </location>
</feature>
<dbReference type="OrthoDB" id="5352625at2"/>
<feature type="region of interest" description="Disordered" evidence="3">
    <location>
        <begin position="47"/>
        <end position="73"/>
    </location>
</feature>
<dbReference type="SUPFAM" id="SSF88713">
    <property type="entry name" value="Glycoside hydrolase/deacetylase"/>
    <property type="match status" value="1"/>
</dbReference>
<dbReference type="InterPro" id="IPR002509">
    <property type="entry name" value="NODB_dom"/>
</dbReference>
<dbReference type="GO" id="GO:0046872">
    <property type="term" value="F:metal ion binding"/>
    <property type="evidence" value="ECO:0007669"/>
    <property type="project" value="UniProtKB-KW"/>
</dbReference>
<dbReference type="CDD" id="cd10917">
    <property type="entry name" value="CE4_NodB_like_6s_7s"/>
    <property type="match status" value="1"/>
</dbReference>
<dbReference type="PROSITE" id="PS51677">
    <property type="entry name" value="NODB"/>
    <property type="match status" value="1"/>
</dbReference>
<keyword evidence="7" id="KW-1185">Reference proteome</keyword>
<dbReference type="InterPro" id="IPR011330">
    <property type="entry name" value="Glyco_hydro/deAcase_b/a-brl"/>
</dbReference>
<dbReference type="Proteomes" id="UP000019678">
    <property type="component" value="Unassembled WGS sequence"/>
</dbReference>
<evidence type="ECO:0000259" key="5">
    <source>
        <dbReference type="PROSITE" id="PS51677"/>
    </source>
</evidence>
<dbReference type="PANTHER" id="PTHR10587">
    <property type="entry name" value="GLYCOSYL TRANSFERASE-RELATED"/>
    <property type="match status" value="1"/>
</dbReference>
<evidence type="ECO:0000256" key="1">
    <source>
        <dbReference type="ARBA" id="ARBA00022723"/>
    </source>
</evidence>
<comment type="caution">
    <text evidence="6">The sequence shown here is derived from an EMBL/GenBank/DDBJ whole genome shotgun (WGS) entry which is preliminary data.</text>
</comment>
<accession>A0A017SXC7</accession>
<dbReference type="EMBL" id="ASRX01000077">
    <property type="protein sequence ID" value="EYF01588.1"/>
    <property type="molecule type" value="Genomic_DNA"/>
</dbReference>
<evidence type="ECO:0000256" key="2">
    <source>
        <dbReference type="ARBA" id="ARBA00022801"/>
    </source>
</evidence>
<dbReference type="GO" id="GO:0016810">
    <property type="term" value="F:hydrolase activity, acting on carbon-nitrogen (but not peptide) bonds"/>
    <property type="evidence" value="ECO:0007669"/>
    <property type="project" value="InterPro"/>
</dbReference>
<sequence>MRSTMKVGMALSLWLACGCAAPDDPWERSGEVEPGYPGVEATVTAGGEGTAVGEEPGAGEEPGNEAVQTPGSLVGPGIPIKKCPAKTGKFVALTFDDGPSPFTDRLLGYLADKAAPAAFFLKGKKLADNFTGHAEHRARVARIAAAGHEICNHTFSHSGLVGPSEAAVRADMLDAEDLIADVTGRRTRCMRPPYGDHNPAVLSILEDLDYRVIMWSLNTDDWKYASIEYPNDLSIPKMLDLVTKTLQQGADPLIHIQHDAEDSEPSVDAVPQVIDAIRAQGYTLISLSECLGEPIDVAAD</sequence>
<dbReference type="GO" id="GO:0005975">
    <property type="term" value="P:carbohydrate metabolic process"/>
    <property type="evidence" value="ECO:0007669"/>
    <property type="project" value="InterPro"/>
</dbReference>
<gene>
    <name evidence="6" type="ORF">CAP_8028</name>
</gene>
<dbReference type="PROSITE" id="PS51257">
    <property type="entry name" value="PROKAR_LIPOPROTEIN"/>
    <property type="match status" value="1"/>
</dbReference>
<dbReference type="RefSeq" id="WP_044249122.1">
    <property type="nucleotide sequence ID" value="NZ_ASRX01000077.1"/>
</dbReference>
<evidence type="ECO:0000313" key="7">
    <source>
        <dbReference type="Proteomes" id="UP000019678"/>
    </source>
</evidence>
<keyword evidence="2 6" id="KW-0378">Hydrolase</keyword>
<feature type="chain" id="PRO_5001496757" evidence="4">
    <location>
        <begin position="22"/>
        <end position="300"/>
    </location>
</feature>
<dbReference type="Pfam" id="PF01522">
    <property type="entry name" value="Polysacc_deac_1"/>
    <property type="match status" value="1"/>
</dbReference>
<name>A0A017SXC7_9BACT</name>
<dbReference type="eggNOG" id="COG0726">
    <property type="taxonomic scope" value="Bacteria"/>
</dbReference>
<organism evidence="6 7">
    <name type="scientific">Chondromyces apiculatus DSM 436</name>
    <dbReference type="NCBI Taxonomy" id="1192034"/>
    <lineage>
        <taxon>Bacteria</taxon>
        <taxon>Pseudomonadati</taxon>
        <taxon>Myxococcota</taxon>
        <taxon>Polyangia</taxon>
        <taxon>Polyangiales</taxon>
        <taxon>Polyangiaceae</taxon>
        <taxon>Chondromyces</taxon>
    </lineage>
</organism>
<dbReference type="PANTHER" id="PTHR10587:SF133">
    <property type="entry name" value="CHITIN DEACETYLASE 1-RELATED"/>
    <property type="match status" value="1"/>
</dbReference>
<dbReference type="GO" id="GO:0016020">
    <property type="term" value="C:membrane"/>
    <property type="evidence" value="ECO:0007669"/>
    <property type="project" value="TreeGrafter"/>
</dbReference>
<reference evidence="6 7" key="1">
    <citation type="submission" date="2013-05" db="EMBL/GenBank/DDBJ databases">
        <title>Genome assembly of Chondromyces apiculatus DSM 436.</title>
        <authorList>
            <person name="Sharma G."/>
            <person name="Khatri I."/>
            <person name="Kaur C."/>
            <person name="Mayilraj S."/>
            <person name="Subramanian S."/>
        </authorList>
    </citation>
    <scope>NUCLEOTIDE SEQUENCE [LARGE SCALE GENOMIC DNA]</scope>
    <source>
        <strain evidence="6 7">DSM 436</strain>
    </source>
</reference>
<evidence type="ECO:0000313" key="6">
    <source>
        <dbReference type="EMBL" id="EYF01588.1"/>
    </source>
</evidence>
<dbReference type="STRING" id="1192034.CAP_8028"/>
<feature type="compositionally biased region" description="Low complexity" evidence="3">
    <location>
        <begin position="47"/>
        <end position="67"/>
    </location>
</feature>
<evidence type="ECO:0000256" key="3">
    <source>
        <dbReference type="SAM" id="MobiDB-lite"/>
    </source>
</evidence>
<evidence type="ECO:0000256" key="4">
    <source>
        <dbReference type="SAM" id="SignalP"/>
    </source>
</evidence>